<reference evidence="3" key="1">
    <citation type="submission" date="2022-11" db="EMBL/GenBank/DDBJ databases">
        <title>Methylomonas rapida sp. nov., Carotenoid-Producing Obligate Methanotrophs with High Growth Characteristics and Biotechnological Potential.</title>
        <authorList>
            <person name="Tikhonova E.N."/>
            <person name="Suleimanov R.Z."/>
            <person name="Miroshnikov K."/>
            <person name="Oshkin I.Y."/>
            <person name="Belova S.E."/>
            <person name="Danilova O.V."/>
            <person name="Ashikhmin A."/>
            <person name="Konopkin A."/>
            <person name="But S.Y."/>
            <person name="Khmelenina V.N."/>
            <person name="Kuznetsov N."/>
            <person name="Pimenov N.V."/>
            <person name="Dedysh S.N."/>
        </authorList>
    </citation>
    <scope>NUCLEOTIDE SEQUENCE</scope>
    <source>
        <strain evidence="3">MP1</strain>
    </source>
</reference>
<organism evidence="3 4">
    <name type="scientific">Methylomonas rapida</name>
    <dbReference type="NCBI Taxonomy" id="2963939"/>
    <lineage>
        <taxon>Bacteria</taxon>
        <taxon>Pseudomonadati</taxon>
        <taxon>Pseudomonadota</taxon>
        <taxon>Gammaproteobacteria</taxon>
        <taxon>Methylococcales</taxon>
        <taxon>Methylococcaceae</taxon>
        <taxon>Methylomonas</taxon>
    </lineage>
</organism>
<dbReference type="EMBL" id="CP113517">
    <property type="protein sequence ID" value="WAR43166.1"/>
    <property type="molecule type" value="Genomic_DNA"/>
</dbReference>
<sequence>MQSRMHSLRNILIFRLLALAMVLSILVGGSVFIREGLIVKDVIAEQTRVVIELLKLRVRDSVAISQRPWQTMVQDALEDLSRVAPQSRLGHFAWASIHNTDGLEIASLASADIPNIQTLIEEARQQVTPTNDSTVVVPLAKIDGRYSFAISLVIEHAGQTLATLRGLYIISPEVMRRFWLDIVRSVGASILIVLLVTGLHYPVLRRLVGRLGQLSINLLDANLETLQGFGSAIAKRDSDTDAHNFRVTVYAVKLAEAIELDAGSIRTLIKGAFLHDVGKIGIRDRILLKPGRLEPDEFEIMKMHVKHGLDIVNNCQWLRDAAEVVGNHHEKFDGSGYYQALKGEEIPLTARIFAIVDVFDALTSERPYKAPLSLEEALTILQSGAGKHFDPVILYAFEEIAESLYLTFALDDRSARSELASIIKRYFKGDIGDLL</sequence>
<evidence type="ECO:0000259" key="2">
    <source>
        <dbReference type="PROSITE" id="PS51832"/>
    </source>
</evidence>
<dbReference type="RefSeq" id="WP_255188147.1">
    <property type="nucleotide sequence ID" value="NZ_CP113517.1"/>
</dbReference>
<dbReference type="PANTHER" id="PTHR45228">
    <property type="entry name" value="CYCLIC DI-GMP PHOSPHODIESTERASE TM_0186-RELATED"/>
    <property type="match status" value="1"/>
</dbReference>
<keyword evidence="4" id="KW-1185">Reference proteome</keyword>
<keyword evidence="1" id="KW-0472">Membrane</keyword>
<dbReference type="Pfam" id="PF13487">
    <property type="entry name" value="HD_5"/>
    <property type="match status" value="1"/>
</dbReference>
<evidence type="ECO:0000313" key="4">
    <source>
        <dbReference type="Proteomes" id="UP001162780"/>
    </source>
</evidence>
<name>A0ABY7GG04_9GAMM</name>
<dbReference type="PROSITE" id="PS51832">
    <property type="entry name" value="HD_GYP"/>
    <property type="match status" value="1"/>
</dbReference>
<feature type="domain" description="HD-GYP" evidence="2">
    <location>
        <begin position="218"/>
        <end position="413"/>
    </location>
</feature>
<evidence type="ECO:0000313" key="3">
    <source>
        <dbReference type="EMBL" id="WAR43166.1"/>
    </source>
</evidence>
<protein>
    <submittedName>
        <fullName evidence="3">HD-GYP domain-containing protein</fullName>
    </submittedName>
</protein>
<dbReference type="Proteomes" id="UP001162780">
    <property type="component" value="Chromosome"/>
</dbReference>
<gene>
    <name evidence="3" type="ORF">NM686_012255</name>
</gene>
<keyword evidence="1" id="KW-1133">Transmembrane helix</keyword>
<dbReference type="SUPFAM" id="SSF109604">
    <property type="entry name" value="HD-domain/PDEase-like"/>
    <property type="match status" value="1"/>
</dbReference>
<feature type="transmembrane region" description="Helical" evidence="1">
    <location>
        <begin position="182"/>
        <end position="204"/>
    </location>
</feature>
<keyword evidence="1" id="KW-0812">Transmembrane</keyword>
<dbReference type="Gene3D" id="1.10.3210.10">
    <property type="entry name" value="Hypothetical protein af1432"/>
    <property type="match status" value="1"/>
</dbReference>
<evidence type="ECO:0000256" key="1">
    <source>
        <dbReference type="SAM" id="Phobius"/>
    </source>
</evidence>
<dbReference type="InterPro" id="IPR037522">
    <property type="entry name" value="HD_GYP_dom"/>
</dbReference>
<dbReference type="SMART" id="SM00471">
    <property type="entry name" value="HDc"/>
    <property type="match status" value="1"/>
</dbReference>
<dbReference type="CDD" id="cd00077">
    <property type="entry name" value="HDc"/>
    <property type="match status" value="1"/>
</dbReference>
<dbReference type="InterPro" id="IPR052020">
    <property type="entry name" value="Cyclic_di-GMP/3'3'-cGAMP_PDE"/>
</dbReference>
<dbReference type="InterPro" id="IPR003607">
    <property type="entry name" value="HD/PDEase_dom"/>
</dbReference>
<proteinExistence type="predicted"/>
<accession>A0ABY7GG04</accession>
<feature type="transmembrane region" description="Helical" evidence="1">
    <location>
        <begin position="12"/>
        <end position="33"/>
    </location>
</feature>
<dbReference type="PANTHER" id="PTHR45228:SF1">
    <property type="entry name" value="CYCLIC DI-GMP PHOSPHODIESTERASE TM_0186"/>
    <property type="match status" value="1"/>
</dbReference>